<gene>
    <name evidence="4" type="ORF">PR001_g9992</name>
    <name evidence="3" type="ORF">PR002_g10244</name>
    <name evidence="5" type="ORF">PR003_g10462</name>
</gene>
<dbReference type="Proteomes" id="UP000435112">
    <property type="component" value="Unassembled WGS sequence"/>
</dbReference>
<feature type="signal peptide" evidence="2">
    <location>
        <begin position="1"/>
        <end position="22"/>
    </location>
</feature>
<dbReference type="Proteomes" id="UP000434957">
    <property type="component" value="Unassembled WGS sequence"/>
</dbReference>
<accession>A0A6A4FJV5</accession>
<name>A0A6A4FJV5_9STRA</name>
<evidence type="ECO:0008006" key="9">
    <source>
        <dbReference type="Google" id="ProtNLM"/>
    </source>
</evidence>
<evidence type="ECO:0000313" key="4">
    <source>
        <dbReference type="EMBL" id="KAE9033835.1"/>
    </source>
</evidence>
<keyword evidence="7" id="KW-1185">Reference proteome</keyword>
<proteinExistence type="predicted"/>
<reference evidence="5 7" key="1">
    <citation type="submission" date="2018-08" db="EMBL/GenBank/DDBJ databases">
        <title>Genomic investigation of the strawberry pathogen Phytophthora fragariae indicates pathogenicity is determined by transcriptional variation in three key races.</title>
        <authorList>
            <person name="Adams T.M."/>
            <person name="Armitage A.D."/>
            <person name="Sobczyk M.K."/>
            <person name="Bates H.J."/>
            <person name="Dunwell J.M."/>
            <person name="Nellist C.F."/>
            <person name="Harrison R.J."/>
        </authorList>
    </citation>
    <scope>NUCLEOTIDE SEQUENCE [LARGE SCALE GENOMIC DNA]</scope>
    <source>
        <strain evidence="4 6">SCRP249</strain>
        <strain evidence="3 8">SCRP324</strain>
        <strain evidence="5 7">SCRP333</strain>
    </source>
</reference>
<dbReference type="Proteomes" id="UP000429607">
    <property type="component" value="Unassembled WGS sequence"/>
</dbReference>
<organism evidence="5 7">
    <name type="scientific">Phytophthora rubi</name>
    <dbReference type="NCBI Taxonomy" id="129364"/>
    <lineage>
        <taxon>Eukaryota</taxon>
        <taxon>Sar</taxon>
        <taxon>Stramenopiles</taxon>
        <taxon>Oomycota</taxon>
        <taxon>Peronosporomycetes</taxon>
        <taxon>Peronosporales</taxon>
        <taxon>Peronosporaceae</taxon>
        <taxon>Phytophthora</taxon>
    </lineage>
</organism>
<evidence type="ECO:0000256" key="2">
    <source>
        <dbReference type="SAM" id="SignalP"/>
    </source>
</evidence>
<dbReference type="EMBL" id="QXFV01000572">
    <property type="protein sequence ID" value="KAE9033835.1"/>
    <property type="molecule type" value="Genomic_DNA"/>
</dbReference>
<dbReference type="AlphaFoldDB" id="A0A6A4FJV5"/>
<dbReference type="EMBL" id="QXFT01000571">
    <property type="protein sequence ID" value="KAE9340500.1"/>
    <property type="molecule type" value="Genomic_DNA"/>
</dbReference>
<protein>
    <recommendedName>
        <fullName evidence="9">RxLR effector protein</fullName>
    </recommendedName>
</protein>
<evidence type="ECO:0000256" key="1">
    <source>
        <dbReference type="SAM" id="MobiDB-lite"/>
    </source>
</evidence>
<evidence type="ECO:0000313" key="5">
    <source>
        <dbReference type="EMBL" id="KAE9340500.1"/>
    </source>
</evidence>
<feature type="chain" id="PRO_5036381389" description="RxLR effector protein" evidence="2">
    <location>
        <begin position="23"/>
        <end position="51"/>
    </location>
</feature>
<evidence type="ECO:0000313" key="3">
    <source>
        <dbReference type="EMBL" id="KAE9029041.1"/>
    </source>
</evidence>
<dbReference type="EMBL" id="QXFU01000573">
    <property type="protein sequence ID" value="KAE9029041.1"/>
    <property type="molecule type" value="Genomic_DNA"/>
</dbReference>
<feature type="compositionally biased region" description="Polar residues" evidence="1">
    <location>
        <begin position="28"/>
        <end position="40"/>
    </location>
</feature>
<sequence length="51" mass="5573">MSCSRRLVALVALFTGAGRGDTKPDAPTTHSQVLWPTSGHSGAMHRRWLRV</sequence>
<evidence type="ECO:0000313" key="6">
    <source>
        <dbReference type="Proteomes" id="UP000429607"/>
    </source>
</evidence>
<keyword evidence="2" id="KW-0732">Signal</keyword>
<comment type="caution">
    <text evidence="5">The sequence shown here is derived from an EMBL/GenBank/DDBJ whole genome shotgun (WGS) entry which is preliminary data.</text>
</comment>
<feature type="region of interest" description="Disordered" evidence="1">
    <location>
        <begin position="18"/>
        <end position="40"/>
    </location>
</feature>
<evidence type="ECO:0000313" key="7">
    <source>
        <dbReference type="Proteomes" id="UP000434957"/>
    </source>
</evidence>
<evidence type="ECO:0000313" key="8">
    <source>
        <dbReference type="Proteomes" id="UP000435112"/>
    </source>
</evidence>